<dbReference type="Gene3D" id="1.10.630.10">
    <property type="entry name" value="Cytochrome P450"/>
    <property type="match status" value="1"/>
</dbReference>
<evidence type="ECO:0000256" key="1">
    <source>
        <dbReference type="ARBA" id="ARBA00010617"/>
    </source>
</evidence>
<dbReference type="InterPro" id="IPR036396">
    <property type="entry name" value="Cyt_P450_sf"/>
</dbReference>
<proteinExistence type="inferred from homology"/>
<comment type="similarity">
    <text evidence="1">Belongs to the cytochrome P450 family.</text>
</comment>
<dbReference type="SUPFAM" id="SSF48264">
    <property type="entry name" value="Cytochrome P450"/>
    <property type="match status" value="1"/>
</dbReference>
<evidence type="ECO:0008006" key="5">
    <source>
        <dbReference type="Google" id="ProtNLM"/>
    </source>
</evidence>
<dbReference type="EMBL" id="BAAAZA010000006">
    <property type="protein sequence ID" value="GAA3861313.1"/>
    <property type="molecule type" value="Genomic_DNA"/>
</dbReference>
<feature type="region of interest" description="Disordered" evidence="2">
    <location>
        <begin position="68"/>
        <end position="101"/>
    </location>
</feature>
<protein>
    <recommendedName>
        <fullName evidence="5">Cytochrome P450</fullName>
    </recommendedName>
</protein>
<sequence length="177" mass="19971">METAVTPPPDRRYAVSLFSRLRTAKGQANLFPIYAELRSRGGVIAAPWGGHLVTTFDLCDQVLRNPNWPEPDSRWRERQGSGTRWTAPSSQEMSRTLPALNPPEHTRVRRAAGMFDRSTLQQIVFTQELLPSASQLAKSDAATAELRTYFMDLVRERRARPGDHVLSWSPGSRRLGK</sequence>
<evidence type="ECO:0000256" key="2">
    <source>
        <dbReference type="SAM" id="MobiDB-lite"/>
    </source>
</evidence>
<reference evidence="4" key="1">
    <citation type="journal article" date="2019" name="Int. J. Syst. Evol. Microbiol.">
        <title>The Global Catalogue of Microorganisms (GCM) 10K type strain sequencing project: providing services to taxonomists for standard genome sequencing and annotation.</title>
        <authorList>
            <consortium name="The Broad Institute Genomics Platform"/>
            <consortium name="The Broad Institute Genome Sequencing Center for Infectious Disease"/>
            <person name="Wu L."/>
            <person name="Ma J."/>
        </authorList>
    </citation>
    <scope>NUCLEOTIDE SEQUENCE [LARGE SCALE GENOMIC DNA]</scope>
    <source>
        <strain evidence="4">JCM 16578</strain>
    </source>
</reference>
<feature type="compositionally biased region" description="Polar residues" evidence="2">
    <location>
        <begin position="80"/>
        <end position="94"/>
    </location>
</feature>
<comment type="caution">
    <text evidence="3">The sequence shown here is derived from an EMBL/GenBank/DDBJ whole genome shotgun (WGS) entry which is preliminary data.</text>
</comment>
<gene>
    <name evidence="3" type="ORF">GCM10022207_26340</name>
</gene>
<dbReference type="PANTHER" id="PTHR46696:SF1">
    <property type="entry name" value="CYTOCHROME P450 YJIB-RELATED"/>
    <property type="match status" value="1"/>
</dbReference>
<organism evidence="3 4">
    <name type="scientific">Streptomyces lannensis</name>
    <dbReference type="NCBI Taxonomy" id="766498"/>
    <lineage>
        <taxon>Bacteria</taxon>
        <taxon>Bacillati</taxon>
        <taxon>Actinomycetota</taxon>
        <taxon>Actinomycetes</taxon>
        <taxon>Kitasatosporales</taxon>
        <taxon>Streptomycetaceae</taxon>
        <taxon>Streptomyces</taxon>
    </lineage>
</organism>
<name>A0ABP7K0F5_9ACTN</name>
<dbReference type="Proteomes" id="UP001501563">
    <property type="component" value="Unassembled WGS sequence"/>
</dbReference>
<evidence type="ECO:0000313" key="3">
    <source>
        <dbReference type="EMBL" id="GAA3861313.1"/>
    </source>
</evidence>
<evidence type="ECO:0000313" key="4">
    <source>
        <dbReference type="Proteomes" id="UP001501563"/>
    </source>
</evidence>
<dbReference type="PANTHER" id="PTHR46696">
    <property type="entry name" value="P450, PUTATIVE (EUROFUNG)-RELATED"/>
    <property type="match status" value="1"/>
</dbReference>
<accession>A0ABP7K0F5</accession>
<keyword evidence="4" id="KW-1185">Reference proteome</keyword>